<dbReference type="InterPro" id="IPR045057">
    <property type="entry name" value="Gcn5-rel_NAT"/>
</dbReference>
<evidence type="ECO:0000313" key="3">
    <source>
        <dbReference type="EMBL" id="MDF8266058.1"/>
    </source>
</evidence>
<name>A0ABT6CAY2_9MICO</name>
<dbReference type="InterPro" id="IPR016181">
    <property type="entry name" value="Acyl_CoA_acyltransferase"/>
</dbReference>
<dbReference type="Pfam" id="PF14542">
    <property type="entry name" value="Acetyltransf_CG"/>
    <property type="match status" value="1"/>
</dbReference>
<gene>
    <name evidence="3" type="ORF">P4R38_17555</name>
</gene>
<accession>A0ABT6CAY2</accession>
<dbReference type="PANTHER" id="PTHR31435">
    <property type="entry name" value="PROTEIN NATD1"/>
    <property type="match status" value="1"/>
</dbReference>
<evidence type="ECO:0000259" key="2">
    <source>
        <dbReference type="PROSITE" id="PS51729"/>
    </source>
</evidence>
<keyword evidence="4" id="KW-1185">Reference proteome</keyword>
<comment type="caution">
    <text evidence="3">The sequence shown here is derived from an EMBL/GenBank/DDBJ whole genome shotgun (WGS) entry which is preliminary data.</text>
</comment>
<dbReference type="PROSITE" id="PS51186">
    <property type="entry name" value="GNAT"/>
    <property type="match status" value="1"/>
</dbReference>
<reference evidence="3 4" key="1">
    <citation type="submission" date="2023-03" db="EMBL/GenBank/DDBJ databases">
        <title>YIM 133296 draft genome.</title>
        <authorList>
            <person name="Xiong L."/>
        </authorList>
    </citation>
    <scope>NUCLEOTIDE SEQUENCE [LARGE SCALE GENOMIC DNA]</scope>
    <source>
        <strain evidence="3 4">YIM 133296</strain>
    </source>
</reference>
<evidence type="ECO:0000259" key="1">
    <source>
        <dbReference type="PROSITE" id="PS51186"/>
    </source>
</evidence>
<dbReference type="Proteomes" id="UP001528912">
    <property type="component" value="Unassembled WGS sequence"/>
</dbReference>
<dbReference type="InterPro" id="IPR000182">
    <property type="entry name" value="GNAT_dom"/>
</dbReference>
<evidence type="ECO:0000313" key="4">
    <source>
        <dbReference type="Proteomes" id="UP001528912"/>
    </source>
</evidence>
<feature type="domain" description="N-acetyltransferase" evidence="2">
    <location>
        <begin position="9"/>
        <end position="95"/>
    </location>
</feature>
<dbReference type="PANTHER" id="PTHR31435:SF10">
    <property type="entry name" value="BSR4717 PROTEIN"/>
    <property type="match status" value="1"/>
</dbReference>
<proteinExistence type="predicted"/>
<dbReference type="RefSeq" id="WP_277193291.1">
    <property type="nucleotide sequence ID" value="NZ_JAROAV010000046.1"/>
</dbReference>
<dbReference type="SUPFAM" id="SSF55729">
    <property type="entry name" value="Acyl-CoA N-acyltransferases (Nat)"/>
    <property type="match status" value="1"/>
</dbReference>
<organism evidence="3 4">
    <name type="scientific">Luteipulveratus flavus</name>
    <dbReference type="NCBI Taxonomy" id="3031728"/>
    <lineage>
        <taxon>Bacteria</taxon>
        <taxon>Bacillati</taxon>
        <taxon>Actinomycetota</taxon>
        <taxon>Actinomycetes</taxon>
        <taxon>Micrococcales</taxon>
        <taxon>Dermacoccaceae</taxon>
        <taxon>Luteipulveratus</taxon>
    </lineage>
</organism>
<dbReference type="InterPro" id="IPR031165">
    <property type="entry name" value="GNAT_YJDJ"/>
</dbReference>
<dbReference type="EMBL" id="JAROAV010000046">
    <property type="protein sequence ID" value="MDF8266058.1"/>
    <property type="molecule type" value="Genomic_DNA"/>
</dbReference>
<dbReference type="Gene3D" id="3.40.630.30">
    <property type="match status" value="1"/>
</dbReference>
<sequence>MADDNVSIARSATGDHYVISVDGAEAGVARYVNHGKQRVFFHTEVDQAYSGQGLASRLVTYALDDTRGDGLRVVPVCPYVKSFVEKHGEYADLVDPVTPAALEAIPG</sequence>
<protein>
    <submittedName>
        <fullName evidence="3">GNAT family N-acetyltransferase</fullName>
    </submittedName>
</protein>
<feature type="domain" description="N-acetyltransferase" evidence="1">
    <location>
        <begin position="1"/>
        <end position="107"/>
    </location>
</feature>
<dbReference type="CDD" id="cd04301">
    <property type="entry name" value="NAT_SF"/>
    <property type="match status" value="1"/>
</dbReference>
<dbReference type="PROSITE" id="PS51729">
    <property type="entry name" value="GNAT_YJDJ"/>
    <property type="match status" value="1"/>
</dbReference>